<reference evidence="2 3" key="1">
    <citation type="submission" date="2016-10" db="EMBL/GenBank/DDBJ databases">
        <authorList>
            <person name="de Groot N.N."/>
        </authorList>
    </citation>
    <scope>NUCLEOTIDE SEQUENCE [LARGE SCALE GENOMIC DNA]</scope>
    <source>
        <strain evidence="2 3">RK1</strain>
    </source>
</reference>
<accession>A0A1I3V2Z3</accession>
<proteinExistence type="predicted"/>
<feature type="compositionally biased region" description="Pro residues" evidence="1">
    <location>
        <begin position="78"/>
        <end position="90"/>
    </location>
</feature>
<dbReference type="EMBL" id="FOQO01000015">
    <property type="protein sequence ID" value="SFJ89615.1"/>
    <property type="molecule type" value="Genomic_DNA"/>
</dbReference>
<sequence length="212" mass="22971">MWEKILTQLLSKHAGVPKVVLALIAKKLAEKVTDENQIEGAINDFEANSPVSIKDYADLLQSEGDKRVTEALKKAKEPTPPVSPTPPAPQPKDDEAPAWFTKFLGGEFKELKSEVYTGKAQKTVDELVSAAKAKGIPEKYARRYQIGEDFDAEKALAEIESEWTEIKQSVINAEVGDGKVVTGVKTSSTGVSDAIAKFAKKNVEAAASKAKE</sequence>
<evidence type="ECO:0000313" key="2">
    <source>
        <dbReference type="EMBL" id="SFJ89615.1"/>
    </source>
</evidence>
<evidence type="ECO:0000256" key="1">
    <source>
        <dbReference type="SAM" id="MobiDB-lite"/>
    </source>
</evidence>
<dbReference type="OrthoDB" id="665785at2"/>
<organism evidence="2 3">
    <name type="scientific">Parapedobacter indicus</name>
    <dbReference type="NCBI Taxonomy" id="1477437"/>
    <lineage>
        <taxon>Bacteria</taxon>
        <taxon>Pseudomonadati</taxon>
        <taxon>Bacteroidota</taxon>
        <taxon>Sphingobacteriia</taxon>
        <taxon>Sphingobacteriales</taxon>
        <taxon>Sphingobacteriaceae</taxon>
        <taxon>Parapedobacter</taxon>
    </lineage>
</organism>
<protein>
    <submittedName>
        <fullName evidence="2">Uncharacterized protein</fullName>
    </submittedName>
</protein>
<dbReference type="STRING" id="1477437.SAMN05444682_115166"/>
<keyword evidence="3" id="KW-1185">Reference proteome</keyword>
<gene>
    <name evidence="2" type="ORF">SAMN05444682_115166</name>
</gene>
<feature type="region of interest" description="Disordered" evidence="1">
    <location>
        <begin position="70"/>
        <end position="96"/>
    </location>
</feature>
<evidence type="ECO:0000313" key="3">
    <source>
        <dbReference type="Proteomes" id="UP000198670"/>
    </source>
</evidence>
<dbReference type="Proteomes" id="UP000198670">
    <property type="component" value="Unassembled WGS sequence"/>
</dbReference>
<dbReference type="AlphaFoldDB" id="A0A1I3V2Z3"/>
<name>A0A1I3V2Z3_9SPHI</name>
<dbReference type="RefSeq" id="WP_090632186.1">
    <property type="nucleotide sequence ID" value="NZ_FOQO01000015.1"/>
</dbReference>